<evidence type="ECO:0000313" key="8">
    <source>
        <dbReference type="EMBL" id="SNT39481.1"/>
    </source>
</evidence>
<dbReference type="GO" id="GO:0046677">
    <property type="term" value="P:response to antibiotic"/>
    <property type="evidence" value="ECO:0007669"/>
    <property type="project" value="UniProtKB-KW"/>
</dbReference>
<name>A0A239MA15_9ACTN</name>
<dbReference type="Proteomes" id="UP000198280">
    <property type="component" value="Unassembled WGS sequence"/>
</dbReference>
<dbReference type="InterPro" id="IPR051784">
    <property type="entry name" value="Nod_factor_ABC_transporter"/>
</dbReference>
<keyword evidence="9" id="KW-1185">Reference proteome</keyword>
<dbReference type="GO" id="GO:0140359">
    <property type="term" value="F:ABC-type transporter activity"/>
    <property type="evidence" value="ECO:0007669"/>
    <property type="project" value="InterPro"/>
</dbReference>
<accession>A0A239MA15</accession>
<dbReference type="InterPro" id="IPR000412">
    <property type="entry name" value="ABC_2_transport"/>
</dbReference>
<dbReference type="PANTHER" id="PTHR43229">
    <property type="entry name" value="NODULATION PROTEIN J"/>
    <property type="match status" value="1"/>
</dbReference>
<keyword evidence="2 6" id="KW-0812">Transmembrane</keyword>
<dbReference type="AlphaFoldDB" id="A0A239MA15"/>
<comment type="subcellular location">
    <subcellularLocation>
        <location evidence="6">Cell membrane</location>
        <topology evidence="6">Multi-pass membrane protein</topology>
    </subcellularLocation>
    <subcellularLocation>
        <location evidence="1">Membrane</location>
        <topology evidence="1">Multi-pass membrane protein</topology>
    </subcellularLocation>
</comment>
<comment type="similarity">
    <text evidence="6">Belongs to the ABC-2 integral membrane protein family.</text>
</comment>
<feature type="transmembrane region" description="Helical" evidence="6">
    <location>
        <begin position="110"/>
        <end position="136"/>
    </location>
</feature>
<feature type="transmembrane region" description="Helical" evidence="6">
    <location>
        <begin position="177"/>
        <end position="196"/>
    </location>
</feature>
<dbReference type="GO" id="GO:0043190">
    <property type="term" value="C:ATP-binding cassette (ABC) transporter complex"/>
    <property type="evidence" value="ECO:0007669"/>
    <property type="project" value="InterPro"/>
</dbReference>
<proteinExistence type="inferred from homology"/>
<evidence type="ECO:0000256" key="1">
    <source>
        <dbReference type="ARBA" id="ARBA00004141"/>
    </source>
</evidence>
<feature type="transmembrane region" description="Helical" evidence="6">
    <location>
        <begin position="246"/>
        <end position="265"/>
    </location>
</feature>
<keyword evidence="6" id="KW-0813">Transport</keyword>
<evidence type="ECO:0000259" key="7">
    <source>
        <dbReference type="PROSITE" id="PS51012"/>
    </source>
</evidence>
<evidence type="ECO:0000256" key="2">
    <source>
        <dbReference type="ARBA" id="ARBA00022692"/>
    </source>
</evidence>
<sequence>MTALARRGDGGALADGLALLGRHLLRVRRAPGLFVLTQAMPLILLLFFGYVFGSALTLPGDGGYRSYLLPGLFTAVAAGGLMTGMMQAAQDAQRGVADRFRTLPISRAAVPLGQAAADVLVTAAGLIPLALVGWAVGWRVEAGAGPVLGAYGLLLLFRFATCWAGIHLGLLLRDEEAAAQLGSATFVLQLVSGAYVPTSGMTGWLRAVAEWNPLSAVAAACRGLFGGPAAGLADVPGAAWPMAHPVAASVGWSLVLLAVFVPSAVRRYARGGR</sequence>
<feature type="transmembrane region" description="Helical" evidence="6">
    <location>
        <begin position="67"/>
        <end position="89"/>
    </location>
</feature>
<dbReference type="EMBL" id="FZOF01000023">
    <property type="protein sequence ID" value="SNT39481.1"/>
    <property type="molecule type" value="Genomic_DNA"/>
</dbReference>
<dbReference type="InterPro" id="IPR013525">
    <property type="entry name" value="ABC2_TM"/>
</dbReference>
<dbReference type="Pfam" id="PF01061">
    <property type="entry name" value="ABC2_membrane"/>
    <property type="match status" value="1"/>
</dbReference>
<feature type="transmembrane region" description="Helical" evidence="6">
    <location>
        <begin position="148"/>
        <end position="170"/>
    </location>
</feature>
<dbReference type="PIRSF" id="PIRSF006648">
    <property type="entry name" value="DrrB"/>
    <property type="match status" value="1"/>
</dbReference>
<dbReference type="PROSITE" id="PS51012">
    <property type="entry name" value="ABC_TM2"/>
    <property type="match status" value="1"/>
</dbReference>
<keyword evidence="5" id="KW-0046">Antibiotic resistance</keyword>
<dbReference type="RefSeq" id="WP_089227501.1">
    <property type="nucleotide sequence ID" value="NZ_FZOF01000023.1"/>
</dbReference>
<dbReference type="PANTHER" id="PTHR43229:SF2">
    <property type="entry name" value="NODULATION PROTEIN J"/>
    <property type="match status" value="1"/>
</dbReference>
<evidence type="ECO:0000256" key="5">
    <source>
        <dbReference type="ARBA" id="ARBA00023251"/>
    </source>
</evidence>
<reference evidence="8 9" key="1">
    <citation type="submission" date="2017-06" db="EMBL/GenBank/DDBJ databases">
        <authorList>
            <person name="Kim H.J."/>
            <person name="Triplett B.A."/>
        </authorList>
    </citation>
    <scope>NUCLEOTIDE SEQUENCE [LARGE SCALE GENOMIC DNA]</scope>
    <source>
        <strain evidence="8 9">CGMCC 4.1858</strain>
    </source>
</reference>
<feature type="transmembrane region" description="Helical" evidence="6">
    <location>
        <begin position="32"/>
        <end position="55"/>
    </location>
</feature>
<keyword evidence="4 6" id="KW-0472">Membrane</keyword>
<evidence type="ECO:0000313" key="9">
    <source>
        <dbReference type="Proteomes" id="UP000198280"/>
    </source>
</evidence>
<dbReference type="InterPro" id="IPR047817">
    <property type="entry name" value="ABC2_TM_bact-type"/>
</dbReference>
<feature type="domain" description="ABC transmembrane type-2" evidence="7">
    <location>
        <begin position="32"/>
        <end position="271"/>
    </location>
</feature>
<organism evidence="8 9">
    <name type="scientific">Actinacidiphila glaucinigra</name>
    <dbReference type="NCBI Taxonomy" id="235986"/>
    <lineage>
        <taxon>Bacteria</taxon>
        <taxon>Bacillati</taxon>
        <taxon>Actinomycetota</taxon>
        <taxon>Actinomycetes</taxon>
        <taxon>Kitasatosporales</taxon>
        <taxon>Streptomycetaceae</taxon>
        <taxon>Actinacidiphila</taxon>
    </lineage>
</organism>
<dbReference type="OrthoDB" id="3370990at2"/>
<evidence type="ECO:0000256" key="3">
    <source>
        <dbReference type="ARBA" id="ARBA00022989"/>
    </source>
</evidence>
<keyword evidence="3 6" id="KW-1133">Transmembrane helix</keyword>
<gene>
    <name evidence="8" type="ORF">SAMN05216252_12383</name>
</gene>
<evidence type="ECO:0000256" key="6">
    <source>
        <dbReference type="RuleBase" id="RU361157"/>
    </source>
</evidence>
<protein>
    <recommendedName>
        <fullName evidence="6">Transport permease protein</fullName>
    </recommendedName>
</protein>
<keyword evidence="6" id="KW-1003">Cell membrane</keyword>
<evidence type="ECO:0000256" key="4">
    <source>
        <dbReference type="ARBA" id="ARBA00023136"/>
    </source>
</evidence>